<proteinExistence type="predicted"/>
<gene>
    <name evidence="2" type="ORF">PoB_004310000</name>
</gene>
<evidence type="ECO:0000313" key="2">
    <source>
        <dbReference type="EMBL" id="GFO16595.1"/>
    </source>
</evidence>
<organism evidence="2 3">
    <name type="scientific">Plakobranchus ocellatus</name>
    <dbReference type="NCBI Taxonomy" id="259542"/>
    <lineage>
        <taxon>Eukaryota</taxon>
        <taxon>Metazoa</taxon>
        <taxon>Spiralia</taxon>
        <taxon>Lophotrochozoa</taxon>
        <taxon>Mollusca</taxon>
        <taxon>Gastropoda</taxon>
        <taxon>Heterobranchia</taxon>
        <taxon>Euthyneura</taxon>
        <taxon>Panpulmonata</taxon>
        <taxon>Sacoglossa</taxon>
        <taxon>Placobranchoidea</taxon>
        <taxon>Plakobranchidae</taxon>
        <taxon>Plakobranchus</taxon>
    </lineage>
</organism>
<comment type="caution">
    <text evidence="2">The sequence shown here is derived from an EMBL/GenBank/DDBJ whole genome shotgun (WGS) entry which is preliminary data.</text>
</comment>
<keyword evidence="1" id="KW-0812">Transmembrane</keyword>
<evidence type="ECO:0000256" key="1">
    <source>
        <dbReference type="SAM" id="Phobius"/>
    </source>
</evidence>
<protein>
    <submittedName>
        <fullName evidence="2">Uncharacterized protein</fullName>
    </submittedName>
</protein>
<dbReference type="AlphaFoldDB" id="A0AAV4BAP6"/>
<name>A0AAV4BAP6_9GAST</name>
<dbReference type="EMBL" id="BLXT01004673">
    <property type="protein sequence ID" value="GFO16595.1"/>
    <property type="molecule type" value="Genomic_DNA"/>
</dbReference>
<evidence type="ECO:0000313" key="3">
    <source>
        <dbReference type="Proteomes" id="UP000735302"/>
    </source>
</evidence>
<keyword evidence="1" id="KW-1133">Transmembrane helix</keyword>
<dbReference type="Proteomes" id="UP000735302">
    <property type="component" value="Unassembled WGS sequence"/>
</dbReference>
<sequence length="223" mass="24405">MSNITLFEDSRRLASLKKDAEIMSNKMDSMSTSSRVANDLRHEYFDLVRDFWLAFPCPPPWRPRLLAEVNASSRLEPGVGRRVQAFLAGKCHLQHVFSASELHPAVDLDIFGGHGHENIFDEVIKSGDRNDVLESDEATSAHAKDQSWCDSGCQLGLACAVILAVIVVLVVTIVCILSPQHGDLRFSGPPSGQSDGVGARTPDRIVNADIKTDSLFTVPPTPR</sequence>
<reference evidence="2 3" key="1">
    <citation type="journal article" date="2021" name="Elife">
        <title>Chloroplast acquisition without the gene transfer in kleptoplastic sea slugs, Plakobranchus ocellatus.</title>
        <authorList>
            <person name="Maeda T."/>
            <person name="Takahashi S."/>
            <person name="Yoshida T."/>
            <person name="Shimamura S."/>
            <person name="Takaki Y."/>
            <person name="Nagai Y."/>
            <person name="Toyoda A."/>
            <person name="Suzuki Y."/>
            <person name="Arimoto A."/>
            <person name="Ishii H."/>
            <person name="Satoh N."/>
            <person name="Nishiyama T."/>
            <person name="Hasebe M."/>
            <person name="Maruyama T."/>
            <person name="Minagawa J."/>
            <person name="Obokata J."/>
            <person name="Shigenobu S."/>
        </authorList>
    </citation>
    <scope>NUCLEOTIDE SEQUENCE [LARGE SCALE GENOMIC DNA]</scope>
</reference>
<feature type="transmembrane region" description="Helical" evidence="1">
    <location>
        <begin position="155"/>
        <end position="177"/>
    </location>
</feature>
<keyword evidence="3" id="KW-1185">Reference proteome</keyword>
<accession>A0AAV4BAP6</accession>
<keyword evidence="1" id="KW-0472">Membrane</keyword>